<sequence length="17" mass="2106">MCRTRRRRRRSGGETPM</sequence>
<proteinExistence type="predicted"/>
<dbReference type="AlphaFoldDB" id="A0A0A9AG25"/>
<accession>A0A0A9AG25</accession>
<dbReference type="EMBL" id="GBRH01249052">
    <property type="protein sequence ID" value="JAD48843.1"/>
    <property type="molecule type" value="Transcribed_RNA"/>
</dbReference>
<protein>
    <submittedName>
        <fullName evidence="1">Uncharacterized protein</fullName>
    </submittedName>
</protein>
<name>A0A0A9AG25_ARUDO</name>
<evidence type="ECO:0000313" key="1">
    <source>
        <dbReference type="EMBL" id="JAD48843.1"/>
    </source>
</evidence>
<reference evidence="1" key="2">
    <citation type="journal article" date="2015" name="Data Brief">
        <title>Shoot transcriptome of the giant reed, Arundo donax.</title>
        <authorList>
            <person name="Barrero R.A."/>
            <person name="Guerrero F.D."/>
            <person name="Moolhuijzen P."/>
            <person name="Goolsby J.A."/>
            <person name="Tidwell J."/>
            <person name="Bellgard S.E."/>
            <person name="Bellgard M.I."/>
        </authorList>
    </citation>
    <scope>NUCLEOTIDE SEQUENCE</scope>
    <source>
        <tissue evidence="1">Shoot tissue taken approximately 20 cm above the soil surface</tissue>
    </source>
</reference>
<organism evidence="1">
    <name type="scientific">Arundo donax</name>
    <name type="common">Giant reed</name>
    <name type="synonym">Donax arundinaceus</name>
    <dbReference type="NCBI Taxonomy" id="35708"/>
    <lineage>
        <taxon>Eukaryota</taxon>
        <taxon>Viridiplantae</taxon>
        <taxon>Streptophyta</taxon>
        <taxon>Embryophyta</taxon>
        <taxon>Tracheophyta</taxon>
        <taxon>Spermatophyta</taxon>
        <taxon>Magnoliopsida</taxon>
        <taxon>Liliopsida</taxon>
        <taxon>Poales</taxon>
        <taxon>Poaceae</taxon>
        <taxon>PACMAD clade</taxon>
        <taxon>Arundinoideae</taxon>
        <taxon>Arundineae</taxon>
        <taxon>Arundo</taxon>
    </lineage>
</organism>
<reference evidence="1" key="1">
    <citation type="submission" date="2014-09" db="EMBL/GenBank/DDBJ databases">
        <authorList>
            <person name="Magalhaes I.L.F."/>
            <person name="Oliveira U."/>
            <person name="Santos F.R."/>
            <person name="Vidigal T.H.D.A."/>
            <person name="Brescovit A.D."/>
            <person name="Santos A.J."/>
        </authorList>
    </citation>
    <scope>NUCLEOTIDE SEQUENCE</scope>
    <source>
        <tissue evidence="1">Shoot tissue taken approximately 20 cm above the soil surface</tissue>
    </source>
</reference>